<evidence type="ECO:0000256" key="1">
    <source>
        <dbReference type="SAM" id="MobiDB-lite"/>
    </source>
</evidence>
<proteinExistence type="predicted"/>
<dbReference type="AlphaFoldDB" id="A0AAV4Y0C8"/>
<feature type="region of interest" description="Disordered" evidence="1">
    <location>
        <begin position="45"/>
        <end position="111"/>
    </location>
</feature>
<name>A0AAV4Y0C8_CAEEX</name>
<protein>
    <submittedName>
        <fullName evidence="2">Uncharacterized protein</fullName>
    </submittedName>
</protein>
<organism evidence="2 3">
    <name type="scientific">Caerostris extrusa</name>
    <name type="common">Bark spider</name>
    <name type="synonym">Caerostris bankana</name>
    <dbReference type="NCBI Taxonomy" id="172846"/>
    <lineage>
        <taxon>Eukaryota</taxon>
        <taxon>Metazoa</taxon>
        <taxon>Ecdysozoa</taxon>
        <taxon>Arthropoda</taxon>
        <taxon>Chelicerata</taxon>
        <taxon>Arachnida</taxon>
        <taxon>Araneae</taxon>
        <taxon>Araneomorphae</taxon>
        <taxon>Entelegynae</taxon>
        <taxon>Araneoidea</taxon>
        <taxon>Araneidae</taxon>
        <taxon>Caerostris</taxon>
    </lineage>
</organism>
<evidence type="ECO:0000313" key="3">
    <source>
        <dbReference type="Proteomes" id="UP001054945"/>
    </source>
</evidence>
<comment type="caution">
    <text evidence="2">The sequence shown here is derived from an EMBL/GenBank/DDBJ whole genome shotgun (WGS) entry which is preliminary data.</text>
</comment>
<keyword evidence="3" id="KW-1185">Reference proteome</keyword>
<sequence length="111" mass="11762">MAQASRTRWIPNGDYLKDLLANARQATSRLHLIGCFSCISEKPDPEQGTVRCGAGGTAPRVSWRSPLGPEKPDPEQGTVRCGAGGTAPRVSWRSPLGPGAHHLQSSNGGLF</sequence>
<dbReference type="Proteomes" id="UP001054945">
    <property type="component" value="Unassembled WGS sequence"/>
</dbReference>
<accession>A0AAV4Y0C8</accession>
<dbReference type="EMBL" id="BPLR01018543">
    <property type="protein sequence ID" value="GIZ00465.1"/>
    <property type="molecule type" value="Genomic_DNA"/>
</dbReference>
<reference evidence="2 3" key="1">
    <citation type="submission" date="2021-06" db="EMBL/GenBank/DDBJ databases">
        <title>Caerostris extrusa draft genome.</title>
        <authorList>
            <person name="Kono N."/>
            <person name="Arakawa K."/>
        </authorList>
    </citation>
    <scope>NUCLEOTIDE SEQUENCE [LARGE SCALE GENOMIC DNA]</scope>
</reference>
<evidence type="ECO:0000313" key="2">
    <source>
        <dbReference type="EMBL" id="GIZ00465.1"/>
    </source>
</evidence>
<gene>
    <name evidence="2" type="ORF">CEXT_610121</name>
</gene>